<dbReference type="HAMAP" id="MF_03053">
    <property type="entry name" value="CTU1"/>
    <property type="match status" value="1"/>
</dbReference>
<keyword evidence="3 6" id="KW-0808">Transferase</keyword>
<organism evidence="9 10">
    <name type="scientific">Paramecium sonneborni</name>
    <dbReference type="NCBI Taxonomy" id="65129"/>
    <lineage>
        <taxon>Eukaryota</taxon>
        <taxon>Sar</taxon>
        <taxon>Alveolata</taxon>
        <taxon>Ciliophora</taxon>
        <taxon>Intramacronucleata</taxon>
        <taxon>Oligohymenophorea</taxon>
        <taxon>Peniculida</taxon>
        <taxon>Parameciidae</taxon>
        <taxon>Paramecium</taxon>
    </lineage>
</organism>
<feature type="domain" description="Cytoplasmic tRNA 2-thiolation protein 1 C-terminal" evidence="8">
    <location>
        <begin position="286"/>
        <end position="315"/>
    </location>
</feature>
<dbReference type="EC" id="2.7.7.-" evidence="6"/>
<dbReference type="InterPro" id="IPR000541">
    <property type="entry name" value="Ncs6/Tuc1/Ctu1"/>
</dbReference>
<dbReference type="PANTHER" id="PTHR11807:SF12">
    <property type="entry name" value="CYTOPLASMIC TRNA 2-THIOLATION PROTEIN 1"/>
    <property type="match status" value="1"/>
</dbReference>
<dbReference type="InterPro" id="IPR032442">
    <property type="entry name" value="CTU1_C"/>
</dbReference>
<dbReference type="GO" id="GO:0032447">
    <property type="term" value="P:protein urmylation"/>
    <property type="evidence" value="ECO:0007669"/>
    <property type="project" value="UniProtKB-UniRule"/>
</dbReference>
<evidence type="ECO:0000256" key="4">
    <source>
        <dbReference type="ARBA" id="ARBA00022694"/>
    </source>
</evidence>
<keyword evidence="5 6" id="KW-0694">RNA-binding</keyword>
<dbReference type="InterPro" id="IPR035107">
    <property type="entry name" value="tRNA_thiolation_TtcA_Ctu1"/>
</dbReference>
<dbReference type="CDD" id="cd01713">
    <property type="entry name" value="CTU1-like"/>
    <property type="match status" value="1"/>
</dbReference>
<dbReference type="GO" id="GO:0002143">
    <property type="term" value="P:tRNA wobble position uridine thiolation"/>
    <property type="evidence" value="ECO:0007669"/>
    <property type="project" value="TreeGrafter"/>
</dbReference>
<keyword evidence="4 6" id="KW-0819">tRNA processing</keyword>
<keyword evidence="10" id="KW-1185">Reference proteome</keyword>
<dbReference type="AlphaFoldDB" id="A0A8S1PM56"/>
<evidence type="ECO:0000313" key="9">
    <source>
        <dbReference type="EMBL" id="CAD8104325.1"/>
    </source>
</evidence>
<reference evidence="9" key="1">
    <citation type="submission" date="2021-01" db="EMBL/GenBank/DDBJ databases">
        <authorList>
            <consortium name="Genoscope - CEA"/>
            <person name="William W."/>
        </authorList>
    </citation>
    <scope>NUCLEOTIDE SEQUENCE</scope>
</reference>
<comment type="caution">
    <text evidence="9">The sequence shown here is derived from an EMBL/GenBank/DDBJ whole genome shotgun (WGS) entry which is preliminary data.</text>
</comment>
<evidence type="ECO:0000256" key="6">
    <source>
        <dbReference type="HAMAP-Rule" id="MF_03053"/>
    </source>
</evidence>
<dbReference type="GO" id="GO:0016779">
    <property type="term" value="F:nucleotidyltransferase activity"/>
    <property type="evidence" value="ECO:0007669"/>
    <property type="project" value="UniProtKB-UniRule"/>
</dbReference>
<keyword evidence="1 6" id="KW-0963">Cytoplasm</keyword>
<evidence type="ECO:0000313" key="10">
    <source>
        <dbReference type="Proteomes" id="UP000692954"/>
    </source>
</evidence>
<feature type="domain" description="tRNA(Ile)-lysidine/2-thiocytidine synthase N-terminal" evidence="7">
    <location>
        <begin position="52"/>
        <end position="249"/>
    </location>
</feature>
<dbReference type="Pfam" id="PF16503">
    <property type="entry name" value="zn-ribbon_14"/>
    <property type="match status" value="1"/>
</dbReference>
<evidence type="ECO:0000256" key="2">
    <source>
        <dbReference type="ARBA" id="ARBA00022555"/>
    </source>
</evidence>
<name>A0A8S1PM56_9CILI</name>
<comment type="function">
    <text evidence="6">Plays a central role in 2-thiolation of mcm(5)S(2)U at tRNA wobble positions of tRNA(Lys), tRNA(Glu) and tRNA(Gln). Directly binds tRNAs and probably acts by catalyzing adenylation of tRNAs, an intermediate required for 2-thiolation. It is unclear whether it acts as a sulfurtransferase that transfers sulfur from thiocarboxylated URM1 onto the uridine of tRNAs at wobble position.</text>
</comment>
<accession>A0A8S1PM56</accession>
<evidence type="ECO:0000259" key="8">
    <source>
        <dbReference type="Pfam" id="PF16503"/>
    </source>
</evidence>
<keyword evidence="2 6" id="KW-0820">tRNA-binding</keyword>
<comment type="similarity">
    <text evidence="6">Belongs to the TtcA family. CTU1/NCS6/ATPBD3 subfamily.</text>
</comment>
<evidence type="ECO:0000259" key="7">
    <source>
        <dbReference type="Pfam" id="PF01171"/>
    </source>
</evidence>
<dbReference type="Proteomes" id="UP000692954">
    <property type="component" value="Unassembled WGS sequence"/>
</dbReference>
<sequence length="322" mass="36617">MVKYCQSCNIQKAFMMRPKTGNLICQNCFFQAFEDEIHHTIISNQMFKPGEKIAIAASGGKDSTVLVHVITLLNKKYNYGLNLYLLSIDEGIKGYRDDSLETVKQNQITYELDLKILSYKELFNWSMDEVVAQIGLNNNCTYCGVFRRQALDRGAIQLGVDKIITGHNADDMAETFLMNLLRGDIFRLPKSTAIITGDDGDNGIATLPRCKPFKYTYEKEIVMYAHYKKLIYFSTECTYSPNAFRGHVRELIKNLEAIRPSAVIDLIHSCEQLDAPNQNQKIPQKQLCQKCNLLSSNKICKACTLLESLNQGRAKQILQIQE</sequence>
<comment type="subcellular location">
    <subcellularLocation>
        <location evidence="6">Cytoplasm</location>
    </subcellularLocation>
</comment>
<protein>
    <recommendedName>
        <fullName evidence="6">Cytoplasmic tRNA 2-thiolation protein 1</fullName>
        <ecNumber evidence="6">2.7.7.-</ecNumber>
    </recommendedName>
    <alternativeName>
        <fullName evidence="6">Cytoplasmic tRNA adenylyltransferase 1</fullName>
    </alternativeName>
</protein>
<dbReference type="GO" id="GO:0005739">
    <property type="term" value="C:mitochondrion"/>
    <property type="evidence" value="ECO:0007669"/>
    <property type="project" value="TreeGrafter"/>
</dbReference>
<evidence type="ECO:0000256" key="5">
    <source>
        <dbReference type="ARBA" id="ARBA00022884"/>
    </source>
</evidence>
<dbReference type="OrthoDB" id="198857at2759"/>
<dbReference type="NCBIfam" id="TIGR00269">
    <property type="entry name" value="TIGR00269 family protein"/>
    <property type="match status" value="1"/>
</dbReference>
<dbReference type="InterPro" id="IPR056369">
    <property type="entry name" value="CTU1-like_ATP-bd"/>
</dbReference>
<dbReference type="Pfam" id="PF01171">
    <property type="entry name" value="ATP_bind_3"/>
    <property type="match status" value="1"/>
</dbReference>
<evidence type="ECO:0000256" key="3">
    <source>
        <dbReference type="ARBA" id="ARBA00022679"/>
    </source>
</evidence>
<dbReference type="PIRSF" id="PIRSF004976">
    <property type="entry name" value="ATPase_YdaO"/>
    <property type="match status" value="1"/>
</dbReference>
<dbReference type="FunFam" id="3.40.50.620:FF:000529">
    <property type="entry name" value="Cytoplasmic tRNA 2-thiolation protein 1"/>
    <property type="match status" value="1"/>
</dbReference>
<dbReference type="GO" id="GO:0000049">
    <property type="term" value="F:tRNA binding"/>
    <property type="evidence" value="ECO:0007669"/>
    <property type="project" value="UniProtKB-UniRule"/>
</dbReference>
<proteinExistence type="inferred from homology"/>
<dbReference type="EMBL" id="CAJJDN010000082">
    <property type="protein sequence ID" value="CAD8104325.1"/>
    <property type="molecule type" value="Genomic_DNA"/>
</dbReference>
<comment type="pathway">
    <text evidence="6">tRNA modification; 5-methoxycarbonylmethyl-2-thiouridine-tRNA biosynthesis.</text>
</comment>
<dbReference type="PANTHER" id="PTHR11807">
    <property type="entry name" value="ATPASES OF THE PP SUPERFAMILY-RELATED"/>
    <property type="match status" value="1"/>
</dbReference>
<dbReference type="InterPro" id="IPR011063">
    <property type="entry name" value="TilS/TtcA_N"/>
</dbReference>
<dbReference type="GO" id="GO:0002144">
    <property type="term" value="C:cytosolic tRNA wobble base thiouridylase complex"/>
    <property type="evidence" value="ECO:0007669"/>
    <property type="project" value="TreeGrafter"/>
</dbReference>
<evidence type="ECO:0000256" key="1">
    <source>
        <dbReference type="ARBA" id="ARBA00022490"/>
    </source>
</evidence>
<gene>
    <name evidence="9" type="ORF">PSON_ATCC_30995.1.T0820046</name>
</gene>